<name>A0ACC2A917_DIPCM</name>
<organism evidence="1 2">
    <name type="scientific">Diphasiastrum complanatum</name>
    <name type="common">Issler's clubmoss</name>
    <name type="synonym">Lycopodium complanatum</name>
    <dbReference type="NCBI Taxonomy" id="34168"/>
    <lineage>
        <taxon>Eukaryota</taxon>
        <taxon>Viridiplantae</taxon>
        <taxon>Streptophyta</taxon>
        <taxon>Embryophyta</taxon>
        <taxon>Tracheophyta</taxon>
        <taxon>Lycopodiopsida</taxon>
        <taxon>Lycopodiales</taxon>
        <taxon>Lycopodiaceae</taxon>
        <taxon>Lycopodioideae</taxon>
        <taxon>Diphasiastrum</taxon>
    </lineage>
</organism>
<accession>A0ACC2A917</accession>
<dbReference type="EMBL" id="CM055114">
    <property type="protein sequence ID" value="KAJ7514010.1"/>
    <property type="molecule type" value="Genomic_DNA"/>
</dbReference>
<proteinExistence type="predicted"/>
<keyword evidence="2" id="KW-1185">Reference proteome</keyword>
<protein>
    <submittedName>
        <fullName evidence="1">Uncharacterized protein</fullName>
    </submittedName>
</protein>
<sequence length="382" mass="42589">MGDVEAAAQLAVAGRASMIAAGVGEREDEEVSAGSHSQKQPRMQDEIEGKDIGKDAVAWSAQATETLLQVYAEKWASMNCRNFRGEEWEALASSVNERCSFTAWKDMKNGKQCSYKMSNLKRKYKSEKEVLRLRGGLSEWKWFSRMEDIFASHPKYLSYGVYGDGGEGEGAHAAEAFDNDGAYNAIEDPNSSSLPASKSASTTNTDGGLRPHGEMQVDSSPRSNTCKLRGVVVGKPPRKKHAISNHVDDFAASISESMKMMAKQQGEMIALMREMVASQDKQLHEVDGPGILTTREVVEIRKKIESIERDLVPLKQICTKKEMELKGAMEAYDEKSKLKGDLVNRLIEVVTENDRLKMRKLIELHRHTESMTRHHSTAQYVP</sequence>
<evidence type="ECO:0000313" key="2">
    <source>
        <dbReference type="Proteomes" id="UP001162992"/>
    </source>
</evidence>
<gene>
    <name evidence="1" type="ORF">O6H91_23G022400</name>
</gene>
<comment type="caution">
    <text evidence="1">The sequence shown here is derived from an EMBL/GenBank/DDBJ whole genome shotgun (WGS) entry which is preliminary data.</text>
</comment>
<evidence type="ECO:0000313" key="1">
    <source>
        <dbReference type="EMBL" id="KAJ7514010.1"/>
    </source>
</evidence>
<reference evidence="2" key="1">
    <citation type="journal article" date="2024" name="Proc. Natl. Acad. Sci. U.S.A.">
        <title>Extraordinary preservation of gene collinearity over three hundred million years revealed in homosporous lycophytes.</title>
        <authorList>
            <person name="Li C."/>
            <person name="Wickell D."/>
            <person name="Kuo L.Y."/>
            <person name="Chen X."/>
            <person name="Nie B."/>
            <person name="Liao X."/>
            <person name="Peng D."/>
            <person name="Ji J."/>
            <person name="Jenkins J."/>
            <person name="Williams M."/>
            <person name="Shu S."/>
            <person name="Plott C."/>
            <person name="Barry K."/>
            <person name="Rajasekar S."/>
            <person name="Grimwood J."/>
            <person name="Han X."/>
            <person name="Sun S."/>
            <person name="Hou Z."/>
            <person name="He W."/>
            <person name="Dai G."/>
            <person name="Sun C."/>
            <person name="Schmutz J."/>
            <person name="Leebens-Mack J.H."/>
            <person name="Li F.W."/>
            <person name="Wang L."/>
        </authorList>
    </citation>
    <scope>NUCLEOTIDE SEQUENCE [LARGE SCALE GENOMIC DNA]</scope>
    <source>
        <strain evidence="2">cv. PW_Plant_1</strain>
    </source>
</reference>
<dbReference type="Proteomes" id="UP001162992">
    <property type="component" value="Chromosome 23"/>
</dbReference>